<protein>
    <submittedName>
        <fullName evidence="1">Uncharacterized protein</fullName>
    </submittedName>
</protein>
<sequence length="145" mass="16242">MATLSGRVRNVLVLARDADGSALLGEVVGESSSVFSLFLYNDAMIGVGQHRSVQNERREKGSERLPAGASFGWPRLSNGATDWDLGLYLELLQVPAILRWPSPLGDHQRCFALPMGMDNYDNRNLCTHSWLMAYACDWTYYCIIR</sequence>
<dbReference type="Proteomes" id="UP000729402">
    <property type="component" value="Unassembled WGS sequence"/>
</dbReference>
<dbReference type="EMBL" id="JAAALK010000079">
    <property type="protein sequence ID" value="KAG8100644.1"/>
    <property type="molecule type" value="Genomic_DNA"/>
</dbReference>
<name>A0A8J5X2W1_ZIZPA</name>
<proteinExistence type="predicted"/>
<comment type="caution">
    <text evidence="1">The sequence shown here is derived from an EMBL/GenBank/DDBJ whole genome shotgun (WGS) entry which is preliminary data.</text>
</comment>
<reference evidence="1" key="2">
    <citation type="submission" date="2021-02" db="EMBL/GenBank/DDBJ databases">
        <authorList>
            <person name="Kimball J.A."/>
            <person name="Haas M.W."/>
            <person name="Macchietto M."/>
            <person name="Kono T."/>
            <person name="Duquette J."/>
            <person name="Shao M."/>
        </authorList>
    </citation>
    <scope>NUCLEOTIDE SEQUENCE</scope>
    <source>
        <tissue evidence="1">Fresh leaf tissue</tissue>
    </source>
</reference>
<gene>
    <name evidence="1" type="ORF">GUJ93_ZPchr0013g35832</name>
</gene>
<organism evidence="1 2">
    <name type="scientific">Zizania palustris</name>
    <name type="common">Northern wild rice</name>
    <dbReference type="NCBI Taxonomy" id="103762"/>
    <lineage>
        <taxon>Eukaryota</taxon>
        <taxon>Viridiplantae</taxon>
        <taxon>Streptophyta</taxon>
        <taxon>Embryophyta</taxon>
        <taxon>Tracheophyta</taxon>
        <taxon>Spermatophyta</taxon>
        <taxon>Magnoliopsida</taxon>
        <taxon>Liliopsida</taxon>
        <taxon>Poales</taxon>
        <taxon>Poaceae</taxon>
        <taxon>BOP clade</taxon>
        <taxon>Oryzoideae</taxon>
        <taxon>Oryzeae</taxon>
        <taxon>Zizaniinae</taxon>
        <taxon>Zizania</taxon>
    </lineage>
</organism>
<dbReference type="AlphaFoldDB" id="A0A8J5X2W1"/>
<accession>A0A8J5X2W1</accession>
<reference evidence="1" key="1">
    <citation type="journal article" date="2021" name="bioRxiv">
        <title>Whole Genome Assembly and Annotation of Northern Wild Rice, Zizania palustris L., Supports a Whole Genome Duplication in the Zizania Genus.</title>
        <authorList>
            <person name="Haas M."/>
            <person name="Kono T."/>
            <person name="Macchietto M."/>
            <person name="Millas R."/>
            <person name="McGilp L."/>
            <person name="Shao M."/>
            <person name="Duquette J."/>
            <person name="Hirsch C.N."/>
            <person name="Kimball J."/>
        </authorList>
    </citation>
    <scope>NUCLEOTIDE SEQUENCE</scope>
    <source>
        <tissue evidence="1">Fresh leaf tissue</tissue>
    </source>
</reference>
<evidence type="ECO:0000313" key="1">
    <source>
        <dbReference type="EMBL" id="KAG8100644.1"/>
    </source>
</evidence>
<evidence type="ECO:0000313" key="2">
    <source>
        <dbReference type="Proteomes" id="UP000729402"/>
    </source>
</evidence>
<keyword evidence="2" id="KW-1185">Reference proteome</keyword>